<dbReference type="RefSeq" id="WP_343764593.1">
    <property type="nucleotide sequence ID" value="NZ_BAAACG010000019.1"/>
</dbReference>
<accession>A0ABP3V3I9</accession>
<evidence type="ECO:0000313" key="1">
    <source>
        <dbReference type="EMBL" id="GAA0747612.1"/>
    </source>
</evidence>
<dbReference type="EMBL" id="BAAACG010000019">
    <property type="protein sequence ID" value="GAA0747612.1"/>
    <property type="molecule type" value="Genomic_DNA"/>
</dbReference>
<keyword evidence="2" id="KW-1185">Reference proteome</keyword>
<reference evidence="2" key="1">
    <citation type="journal article" date="2019" name="Int. J. Syst. Evol. Microbiol.">
        <title>The Global Catalogue of Microorganisms (GCM) 10K type strain sequencing project: providing services to taxonomists for standard genome sequencing and annotation.</title>
        <authorList>
            <consortium name="The Broad Institute Genomics Platform"/>
            <consortium name="The Broad Institute Genome Sequencing Center for Infectious Disease"/>
            <person name="Wu L."/>
            <person name="Ma J."/>
        </authorList>
    </citation>
    <scope>NUCLEOTIDE SEQUENCE [LARGE SCALE GENOMIC DNA]</scope>
    <source>
        <strain evidence="2">JCM 1407</strain>
    </source>
</reference>
<comment type="caution">
    <text evidence="1">The sequence shown here is derived from an EMBL/GenBank/DDBJ whole genome shotgun (WGS) entry which is preliminary data.</text>
</comment>
<organism evidence="1 2">
    <name type="scientific">Clostridium oceanicum</name>
    <dbReference type="NCBI Taxonomy" id="1543"/>
    <lineage>
        <taxon>Bacteria</taxon>
        <taxon>Bacillati</taxon>
        <taxon>Bacillota</taxon>
        <taxon>Clostridia</taxon>
        <taxon>Eubacteriales</taxon>
        <taxon>Clostridiaceae</taxon>
        <taxon>Clostridium</taxon>
    </lineage>
</organism>
<evidence type="ECO:0000313" key="2">
    <source>
        <dbReference type="Proteomes" id="UP001501510"/>
    </source>
</evidence>
<sequence>MKKDFDLILISTISPDCTPKLSLVFITIEEELQLDLQSAQLSPQPDFSLNITEAYPSATDFIYPTSFIISTPI</sequence>
<proteinExistence type="predicted"/>
<protein>
    <submittedName>
        <fullName evidence="1">Uncharacterized protein</fullName>
    </submittedName>
</protein>
<dbReference type="Proteomes" id="UP001501510">
    <property type="component" value="Unassembled WGS sequence"/>
</dbReference>
<name>A0ABP3V3I9_9CLOT</name>
<gene>
    <name evidence="1" type="ORF">GCM10008906_36940</name>
</gene>